<dbReference type="PANTHER" id="PTHR23306">
    <property type="entry name" value="TUMOR SUSCEPTIBILITY GENE 101 PROTEIN-RELATED"/>
    <property type="match status" value="1"/>
</dbReference>
<comment type="subcellular location">
    <subcellularLocation>
        <location evidence="1">Endosome</location>
    </subcellularLocation>
</comment>
<dbReference type="STRING" id="112090.W4GT51"/>
<proteinExistence type="inferred from homology"/>
<dbReference type="PROSITE" id="PS51322">
    <property type="entry name" value="UEV"/>
    <property type="match status" value="1"/>
</dbReference>
<evidence type="ECO:0000259" key="10">
    <source>
        <dbReference type="PROSITE" id="PS51322"/>
    </source>
</evidence>
<dbReference type="PANTHER" id="PTHR23306:SF3">
    <property type="entry name" value="TUMOR SUPPRESSOR PROTEIN 101"/>
    <property type="match status" value="1"/>
</dbReference>
<evidence type="ECO:0000256" key="1">
    <source>
        <dbReference type="ARBA" id="ARBA00004177"/>
    </source>
</evidence>
<dbReference type="GO" id="GO:0043130">
    <property type="term" value="F:ubiquitin binding"/>
    <property type="evidence" value="ECO:0007669"/>
    <property type="project" value="TreeGrafter"/>
</dbReference>
<feature type="region of interest" description="Disordered" evidence="8">
    <location>
        <begin position="146"/>
        <end position="205"/>
    </location>
</feature>
<reference evidence="11" key="1">
    <citation type="submission" date="2013-12" db="EMBL/GenBank/DDBJ databases">
        <title>The Genome Sequence of Aphanomyces astaci APO3.</title>
        <authorList>
            <consortium name="The Broad Institute Genomics Platform"/>
            <person name="Russ C."/>
            <person name="Tyler B."/>
            <person name="van West P."/>
            <person name="Dieguez-Uribeondo J."/>
            <person name="Young S.K."/>
            <person name="Zeng Q."/>
            <person name="Gargeya S."/>
            <person name="Fitzgerald M."/>
            <person name="Abouelleil A."/>
            <person name="Alvarado L."/>
            <person name="Chapman S.B."/>
            <person name="Gainer-Dewar J."/>
            <person name="Goldberg J."/>
            <person name="Griggs A."/>
            <person name="Gujja S."/>
            <person name="Hansen M."/>
            <person name="Howarth C."/>
            <person name="Imamovic A."/>
            <person name="Ireland A."/>
            <person name="Larimer J."/>
            <person name="McCowan C."/>
            <person name="Murphy C."/>
            <person name="Pearson M."/>
            <person name="Poon T.W."/>
            <person name="Priest M."/>
            <person name="Roberts A."/>
            <person name="Saif S."/>
            <person name="Shea T."/>
            <person name="Sykes S."/>
            <person name="Wortman J."/>
            <person name="Nusbaum C."/>
            <person name="Birren B."/>
        </authorList>
    </citation>
    <scope>NUCLEOTIDE SEQUENCE [LARGE SCALE GENOMIC DNA]</scope>
    <source>
        <strain evidence="11">APO3</strain>
    </source>
</reference>
<dbReference type="OrthoDB" id="306304at2759"/>
<evidence type="ECO:0000256" key="6">
    <source>
        <dbReference type="ARBA" id="ARBA00023054"/>
    </source>
</evidence>
<feature type="compositionally biased region" description="Low complexity" evidence="8">
    <location>
        <begin position="166"/>
        <end position="183"/>
    </location>
</feature>
<dbReference type="Pfam" id="PF05743">
    <property type="entry name" value="UEV"/>
    <property type="match status" value="1"/>
</dbReference>
<dbReference type="InterPro" id="IPR052070">
    <property type="entry name" value="ESCRT-I_UEV_domain"/>
</dbReference>
<feature type="compositionally biased region" description="Low complexity" evidence="8">
    <location>
        <begin position="190"/>
        <end position="204"/>
    </location>
</feature>
<evidence type="ECO:0008006" key="12">
    <source>
        <dbReference type="Google" id="ProtNLM"/>
    </source>
</evidence>
<dbReference type="Gene3D" id="3.10.110.10">
    <property type="entry name" value="Ubiquitin Conjugating Enzyme"/>
    <property type="match status" value="1"/>
</dbReference>
<dbReference type="GO" id="GO:0000813">
    <property type="term" value="C:ESCRT I complex"/>
    <property type="evidence" value="ECO:0007669"/>
    <property type="project" value="TreeGrafter"/>
</dbReference>
<dbReference type="GeneID" id="20807119"/>
<evidence type="ECO:0000256" key="8">
    <source>
        <dbReference type="SAM" id="MobiDB-lite"/>
    </source>
</evidence>
<dbReference type="InterPro" id="IPR016135">
    <property type="entry name" value="UBQ-conjugating_enzyme/RWD"/>
</dbReference>
<organism evidence="11">
    <name type="scientific">Aphanomyces astaci</name>
    <name type="common">Crayfish plague agent</name>
    <dbReference type="NCBI Taxonomy" id="112090"/>
    <lineage>
        <taxon>Eukaryota</taxon>
        <taxon>Sar</taxon>
        <taxon>Stramenopiles</taxon>
        <taxon>Oomycota</taxon>
        <taxon>Saprolegniomycetes</taxon>
        <taxon>Saprolegniales</taxon>
        <taxon>Verrucalvaceae</taxon>
        <taxon>Aphanomyces</taxon>
    </lineage>
</organism>
<dbReference type="SUPFAM" id="SSF54495">
    <property type="entry name" value="UBC-like"/>
    <property type="match status" value="1"/>
</dbReference>
<dbReference type="VEuPathDB" id="FungiDB:H257_05123"/>
<feature type="compositionally biased region" description="Pro residues" evidence="8">
    <location>
        <begin position="152"/>
        <end position="165"/>
    </location>
</feature>
<evidence type="ECO:0000259" key="9">
    <source>
        <dbReference type="PROSITE" id="PS51312"/>
    </source>
</evidence>
<dbReference type="InterPro" id="IPR037202">
    <property type="entry name" value="ESCRT_assembly_dom"/>
</dbReference>
<evidence type="ECO:0000256" key="4">
    <source>
        <dbReference type="ARBA" id="ARBA00022753"/>
    </source>
</evidence>
<gene>
    <name evidence="11" type="ORF">H257_05123</name>
</gene>
<dbReference type="Gene3D" id="6.10.140.820">
    <property type="match status" value="1"/>
</dbReference>
<dbReference type="PROSITE" id="PS51312">
    <property type="entry name" value="SB"/>
    <property type="match status" value="1"/>
</dbReference>
<accession>W4GT51</accession>
<dbReference type="CDD" id="cd11685">
    <property type="entry name" value="UEV_TSG101-like"/>
    <property type="match status" value="1"/>
</dbReference>
<evidence type="ECO:0000256" key="3">
    <source>
        <dbReference type="ARBA" id="ARBA00022448"/>
    </source>
</evidence>
<evidence type="ECO:0000256" key="7">
    <source>
        <dbReference type="PROSITE-ProRule" id="PRU00644"/>
    </source>
</evidence>
<keyword evidence="6" id="KW-0175">Coiled coil</keyword>
<evidence type="ECO:0000256" key="5">
    <source>
        <dbReference type="ARBA" id="ARBA00022927"/>
    </source>
</evidence>
<comment type="similarity">
    <text evidence="2">Belongs to the ubiquitin-conjugating enzyme family. UEV subfamily.</text>
</comment>
<evidence type="ECO:0000256" key="2">
    <source>
        <dbReference type="ARBA" id="ARBA00009594"/>
    </source>
</evidence>
<keyword evidence="4" id="KW-0967">Endosome</keyword>
<dbReference type="Gene3D" id="6.10.250.370">
    <property type="match status" value="1"/>
</dbReference>
<dbReference type="GO" id="GO:0008333">
    <property type="term" value="P:endosome to lysosome transport"/>
    <property type="evidence" value="ECO:0007669"/>
    <property type="project" value="TreeGrafter"/>
</dbReference>
<name>W4GT51_APHAT</name>
<dbReference type="InterPro" id="IPR017916">
    <property type="entry name" value="SB_dom"/>
</dbReference>
<sequence>MYNNSIATLERIMGTLRSYTDATRVRYDVETLLRQIPSISPQNGVYTHNNGSTSTMLSLTGTIPIYYGGNQYNIPVEIWMPEAYPFAAPTCFVRPTTDMMIRPGHPHVDQNGLIVVPYSTNWDSDHSLVELVGYHCSIFGAQPPVFRRPANQPAPTPSYPPPPQQTQPQPSYGYQQGGYASPSQQPPQPSYQQPSQPYPSYAQPRAANQYSPYQPAVIDPVVKLKAEATEKIQHELQKIYKRIRDEIDDQFDTQRELSHGQQRLAHGQQSLEKLQADLTTAVAQVEAADAQVTDWLAANENQDEVGVDDVLVAADPLSQQQLDAYAERNAIEDALYFMDRALANGEIELPTFLKEVRKLARKQFMSVALMQKVHDVQHTTTASRRG</sequence>
<dbReference type="EMBL" id="KI913122">
    <property type="protein sequence ID" value="ETV82516.1"/>
    <property type="molecule type" value="Genomic_DNA"/>
</dbReference>
<dbReference type="GO" id="GO:0015031">
    <property type="term" value="P:protein transport"/>
    <property type="evidence" value="ECO:0007669"/>
    <property type="project" value="UniProtKB-UniRule"/>
</dbReference>
<keyword evidence="5 7" id="KW-0653">Protein transport</keyword>
<feature type="domain" description="SB" evidence="9">
    <location>
        <begin position="315"/>
        <end position="383"/>
    </location>
</feature>
<feature type="domain" description="UEV" evidence="10">
    <location>
        <begin position="6"/>
        <end position="149"/>
    </location>
</feature>
<keyword evidence="3 7" id="KW-0813">Transport</keyword>
<dbReference type="RefSeq" id="XP_009828185.1">
    <property type="nucleotide sequence ID" value="XM_009829883.1"/>
</dbReference>
<dbReference type="SUPFAM" id="SSF140111">
    <property type="entry name" value="Endosomal sorting complex assembly domain"/>
    <property type="match status" value="1"/>
</dbReference>
<evidence type="ECO:0000313" key="11">
    <source>
        <dbReference type="EMBL" id="ETV82516.1"/>
    </source>
</evidence>
<dbReference type="Pfam" id="PF09454">
    <property type="entry name" value="Vps23_core"/>
    <property type="match status" value="1"/>
</dbReference>
<protein>
    <recommendedName>
        <fullName evidence="12">UEV domain-containing protein</fullName>
    </recommendedName>
</protein>
<dbReference type="InterPro" id="IPR008883">
    <property type="entry name" value="UEV_N"/>
</dbReference>
<dbReference type="AlphaFoldDB" id="W4GT51"/>